<reference evidence="2 3" key="1">
    <citation type="submission" date="2020-10" db="EMBL/GenBank/DDBJ databases">
        <title>Sequencing the genomes of 1000 actinobacteria strains.</title>
        <authorList>
            <person name="Klenk H.-P."/>
        </authorList>
    </citation>
    <scope>NUCLEOTIDE SEQUENCE [LARGE SCALE GENOMIC DNA]</scope>
    <source>
        <strain evidence="2 3">DSM 43748</strain>
    </source>
</reference>
<evidence type="ECO:0000313" key="3">
    <source>
        <dbReference type="Proteomes" id="UP000661607"/>
    </source>
</evidence>
<feature type="transmembrane region" description="Helical" evidence="1">
    <location>
        <begin position="20"/>
        <end position="39"/>
    </location>
</feature>
<dbReference type="RefSeq" id="WP_192773071.1">
    <property type="nucleotide sequence ID" value="NZ_BAAASY010000019.1"/>
</dbReference>
<feature type="transmembrane region" description="Helical" evidence="1">
    <location>
        <begin position="136"/>
        <end position="155"/>
    </location>
</feature>
<keyword evidence="1" id="KW-1133">Transmembrane helix</keyword>
<evidence type="ECO:0000313" key="2">
    <source>
        <dbReference type="EMBL" id="MBE1557450.1"/>
    </source>
</evidence>
<sequence length="380" mass="41097">MTQTAERRRGRSAVRVEELLLRGARASVLAVTVAVQFGLCLPTLIEHSRRYEPLWLEIAGFVLMAGVAAGAAVCLARYGGIPPPVRRAGAGLVLLAAGAAAVAAPPGNYLDRAHWYFGMVGWYGVLLLFDRPPARLALFLGANLVVALAKAIVSGSPDPRAWAAMAVSVVSVYGFQLALSLVIREVWRVAARARAAAEEEEQFRTAEAVAEHVHRDHQQRYVALLGTAVPLLAGLGYGSLDPSDPDVRRRCAHEAARIRRLFAEKDDVSDRLVHELRAVIEVAERSGITVQFAARGEPRELSKDVRRELIDPVSAVLAAAASSTRVTVVRTPHRVRVSALGDGPGPLRLEFGSRHVEVQGVVAENRLWVEAVWPQGTPSR</sequence>
<feature type="transmembrane region" description="Helical" evidence="1">
    <location>
        <begin position="221"/>
        <end position="240"/>
    </location>
</feature>
<name>A0ABR9K624_9ACTN</name>
<gene>
    <name evidence="2" type="ORF">H4W81_000229</name>
</gene>
<dbReference type="EMBL" id="JADBEF010000001">
    <property type="protein sequence ID" value="MBE1557450.1"/>
    <property type="molecule type" value="Genomic_DNA"/>
</dbReference>
<proteinExistence type="predicted"/>
<organism evidence="2 3">
    <name type="scientific">Nonomuraea africana</name>
    <dbReference type="NCBI Taxonomy" id="46171"/>
    <lineage>
        <taxon>Bacteria</taxon>
        <taxon>Bacillati</taxon>
        <taxon>Actinomycetota</taxon>
        <taxon>Actinomycetes</taxon>
        <taxon>Streptosporangiales</taxon>
        <taxon>Streptosporangiaceae</taxon>
        <taxon>Nonomuraea</taxon>
    </lineage>
</organism>
<dbReference type="Proteomes" id="UP000661607">
    <property type="component" value="Unassembled WGS sequence"/>
</dbReference>
<protein>
    <recommendedName>
        <fullName evidence="4">Histidine kinase</fullName>
    </recommendedName>
</protein>
<feature type="transmembrane region" description="Helical" evidence="1">
    <location>
        <begin position="88"/>
        <end position="107"/>
    </location>
</feature>
<feature type="transmembrane region" description="Helical" evidence="1">
    <location>
        <begin position="54"/>
        <end position="76"/>
    </location>
</feature>
<feature type="transmembrane region" description="Helical" evidence="1">
    <location>
        <begin position="161"/>
        <end position="183"/>
    </location>
</feature>
<accession>A0ABR9K624</accession>
<comment type="caution">
    <text evidence="2">The sequence shown here is derived from an EMBL/GenBank/DDBJ whole genome shotgun (WGS) entry which is preliminary data.</text>
</comment>
<keyword evidence="1" id="KW-0812">Transmembrane</keyword>
<keyword evidence="3" id="KW-1185">Reference proteome</keyword>
<keyword evidence="1" id="KW-0472">Membrane</keyword>
<evidence type="ECO:0000256" key="1">
    <source>
        <dbReference type="SAM" id="Phobius"/>
    </source>
</evidence>
<feature type="transmembrane region" description="Helical" evidence="1">
    <location>
        <begin position="113"/>
        <end position="129"/>
    </location>
</feature>
<evidence type="ECO:0008006" key="4">
    <source>
        <dbReference type="Google" id="ProtNLM"/>
    </source>
</evidence>